<accession>A0A174A0C3</accession>
<evidence type="ECO:0000313" key="2">
    <source>
        <dbReference type="Proteomes" id="UP000095594"/>
    </source>
</evidence>
<dbReference type="EMBL" id="CYZX01000003">
    <property type="protein sequence ID" value="CUN82021.1"/>
    <property type="molecule type" value="Genomic_DNA"/>
</dbReference>
<protein>
    <recommendedName>
        <fullName evidence="3">DUF4003 domain-containing protein</fullName>
    </recommendedName>
</protein>
<gene>
    <name evidence="1" type="ORF">ERS852471_00532</name>
</gene>
<name>A0A174A0C3_9CLOT</name>
<proteinExistence type="predicted"/>
<dbReference type="Pfam" id="PF13170">
    <property type="entry name" value="DUF4003"/>
    <property type="match status" value="1"/>
</dbReference>
<dbReference type="InterPro" id="IPR025062">
    <property type="entry name" value="DUF4003"/>
</dbReference>
<evidence type="ECO:0008006" key="3">
    <source>
        <dbReference type="Google" id="ProtNLM"/>
    </source>
</evidence>
<evidence type="ECO:0000313" key="1">
    <source>
        <dbReference type="EMBL" id="CUN82021.1"/>
    </source>
</evidence>
<dbReference type="Proteomes" id="UP000095594">
    <property type="component" value="Unassembled WGS sequence"/>
</dbReference>
<organism evidence="1 2">
    <name type="scientific">Clostridium disporicum</name>
    <dbReference type="NCBI Taxonomy" id="84024"/>
    <lineage>
        <taxon>Bacteria</taxon>
        <taxon>Bacillati</taxon>
        <taxon>Bacillota</taxon>
        <taxon>Clostridia</taxon>
        <taxon>Eubacteriales</taxon>
        <taxon>Clostridiaceae</taxon>
        <taxon>Clostridium</taxon>
    </lineage>
</organism>
<reference evidence="1 2" key="1">
    <citation type="submission" date="2015-09" db="EMBL/GenBank/DDBJ databases">
        <authorList>
            <consortium name="Pathogen Informatics"/>
        </authorList>
    </citation>
    <scope>NUCLEOTIDE SEQUENCE [LARGE SCALE GENOMIC DNA]</scope>
    <source>
        <strain evidence="1 2">2789STDY5834856</strain>
    </source>
</reference>
<dbReference type="AlphaFoldDB" id="A0A174A0C3"/>
<sequence>MRIMNEKINLFLENNKALEDVKGSWGMYGFQIKSSALTCTMKNQRVDTDRINLALDIIKKNTSMFSNFRGINKLTTAITISFEDDMEYSLKEIISIYDKLKDEFFTNEYLVMAAQVIFNARYRVNVDDSVRNTRVAYDYMKKHHRFLTGQEDIANAAIIATTSANLEETFNEIEESYQYLKDNRISYSNNIQSLSHILSLINLPSIQKCDEVLAMNSIMKEKNVPLKDYFIPMLGIITFLADNKEDFAMNIADVSMNLKKEKGFGNFALGSNFRNMISATLVSIDYLDTLDNNIKENIIINTNNIALTVSIAMQTAVLISSAAAASAAAASSSS</sequence>